<dbReference type="AlphaFoldDB" id="A0A8J2LIZ1"/>
<protein>
    <submittedName>
        <fullName evidence="1">Uncharacterized protein</fullName>
    </submittedName>
</protein>
<dbReference type="OrthoDB" id="10539720at2759"/>
<dbReference type="EMBL" id="CAJVCH010530983">
    <property type="protein sequence ID" value="CAG7823909.1"/>
    <property type="molecule type" value="Genomic_DNA"/>
</dbReference>
<accession>A0A8J2LIZ1</accession>
<dbReference type="Proteomes" id="UP000708208">
    <property type="component" value="Unassembled WGS sequence"/>
</dbReference>
<name>A0A8J2LIZ1_9HEXA</name>
<comment type="caution">
    <text evidence="1">The sequence shown here is derived from an EMBL/GenBank/DDBJ whole genome shotgun (WGS) entry which is preliminary data.</text>
</comment>
<proteinExistence type="predicted"/>
<reference evidence="1" key="1">
    <citation type="submission" date="2021-06" db="EMBL/GenBank/DDBJ databases">
        <authorList>
            <person name="Hodson N. C."/>
            <person name="Mongue J. A."/>
            <person name="Jaron S. K."/>
        </authorList>
    </citation>
    <scope>NUCLEOTIDE SEQUENCE</scope>
</reference>
<gene>
    <name evidence="1" type="ORF">AFUS01_LOCUS34097</name>
</gene>
<evidence type="ECO:0000313" key="2">
    <source>
        <dbReference type="Proteomes" id="UP000708208"/>
    </source>
</evidence>
<sequence>MDGKRQIVINLAISDRTHSSKSLPSSFLKELNLDQSQVDMDENLNAALSSLDMLATVTNARREYLAERRFHNICSLSCVPPWRSSNSNGVPTKENQAVEKAFLYCAPRRQSDKFCHRRPRSRCLPYDIRRKPFHGFNSSTSGSTHFSCGSPHLTVHSAHLDELNKSKTEKFPVPVLFRSKSLEDLRDTSTNSQGLQLQNVKNFIDFGSRGVIRVKKPRIRSNTCKHTNYGDVLS</sequence>
<evidence type="ECO:0000313" key="1">
    <source>
        <dbReference type="EMBL" id="CAG7823909.1"/>
    </source>
</evidence>
<organism evidence="1 2">
    <name type="scientific">Allacma fusca</name>
    <dbReference type="NCBI Taxonomy" id="39272"/>
    <lineage>
        <taxon>Eukaryota</taxon>
        <taxon>Metazoa</taxon>
        <taxon>Ecdysozoa</taxon>
        <taxon>Arthropoda</taxon>
        <taxon>Hexapoda</taxon>
        <taxon>Collembola</taxon>
        <taxon>Symphypleona</taxon>
        <taxon>Sminthuridae</taxon>
        <taxon>Allacma</taxon>
    </lineage>
</organism>
<keyword evidence="2" id="KW-1185">Reference proteome</keyword>